<dbReference type="OrthoDB" id="1144324at2"/>
<keyword evidence="4" id="KW-1185">Reference proteome</keyword>
<dbReference type="PANTHER" id="PTHR10900">
    <property type="entry name" value="PERIOSTIN-RELATED"/>
    <property type="match status" value="1"/>
</dbReference>
<reference evidence="3 4" key="1">
    <citation type="submission" date="2018-05" db="EMBL/GenBank/DDBJ databases">
        <title>Chitinophaga sp. K3CV102501T nov., isolated from isolated from a monsoon evergreen broad-leaved forest soil.</title>
        <authorList>
            <person name="Lv Y."/>
        </authorList>
    </citation>
    <scope>NUCLEOTIDE SEQUENCE [LARGE SCALE GENOMIC DNA]</scope>
    <source>
        <strain evidence="3 4">GDMCC 1.1325</strain>
    </source>
</reference>
<dbReference type="PROSITE" id="PS51257">
    <property type="entry name" value="PROKAR_LIPOPROTEIN"/>
    <property type="match status" value="1"/>
</dbReference>
<dbReference type="Proteomes" id="UP000253410">
    <property type="component" value="Unassembled WGS sequence"/>
</dbReference>
<dbReference type="GO" id="GO:0031012">
    <property type="term" value="C:extracellular matrix"/>
    <property type="evidence" value="ECO:0007669"/>
    <property type="project" value="TreeGrafter"/>
</dbReference>
<feature type="domain" description="FAS1" evidence="2">
    <location>
        <begin position="187"/>
        <end position="337"/>
    </location>
</feature>
<dbReference type="Pfam" id="PF02469">
    <property type="entry name" value="Fasciclin"/>
    <property type="match status" value="2"/>
</dbReference>
<organism evidence="3 4">
    <name type="scientific">Chitinophaga flava</name>
    <dbReference type="NCBI Taxonomy" id="2259036"/>
    <lineage>
        <taxon>Bacteria</taxon>
        <taxon>Pseudomonadati</taxon>
        <taxon>Bacteroidota</taxon>
        <taxon>Chitinophagia</taxon>
        <taxon>Chitinophagales</taxon>
        <taxon>Chitinophagaceae</taxon>
        <taxon>Chitinophaga</taxon>
    </lineage>
</organism>
<name>A0A365XYH2_9BACT</name>
<dbReference type="GO" id="GO:0050839">
    <property type="term" value="F:cell adhesion molecule binding"/>
    <property type="evidence" value="ECO:0007669"/>
    <property type="project" value="TreeGrafter"/>
</dbReference>
<proteinExistence type="predicted"/>
<evidence type="ECO:0000313" key="4">
    <source>
        <dbReference type="Proteomes" id="UP000253410"/>
    </source>
</evidence>
<dbReference type="AlphaFoldDB" id="A0A365XYH2"/>
<evidence type="ECO:0000259" key="2">
    <source>
        <dbReference type="PROSITE" id="PS50213"/>
    </source>
</evidence>
<dbReference type="GO" id="GO:0005615">
    <property type="term" value="C:extracellular space"/>
    <property type="evidence" value="ECO:0007669"/>
    <property type="project" value="TreeGrafter"/>
</dbReference>
<evidence type="ECO:0000313" key="3">
    <source>
        <dbReference type="EMBL" id="RBL91383.1"/>
    </source>
</evidence>
<dbReference type="InterPro" id="IPR050904">
    <property type="entry name" value="Adhesion/Biosynth-related"/>
</dbReference>
<feature type="chain" id="PRO_5016926765" description="FAS1 domain-containing protein" evidence="1">
    <location>
        <begin position="25"/>
        <end position="346"/>
    </location>
</feature>
<dbReference type="SUPFAM" id="SSF82153">
    <property type="entry name" value="FAS1 domain"/>
    <property type="match status" value="2"/>
</dbReference>
<accession>A0A365XYH2</accession>
<dbReference type="GO" id="GO:0007155">
    <property type="term" value="P:cell adhesion"/>
    <property type="evidence" value="ECO:0007669"/>
    <property type="project" value="TreeGrafter"/>
</dbReference>
<dbReference type="PANTHER" id="PTHR10900:SF77">
    <property type="entry name" value="FI19380P1"/>
    <property type="match status" value="1"/>
</dbReference>
<dbReference type="GO" id="GO:0030198">
    <property type="term" value="P:extracellular matrix organization"/>
    <property type="evidence" value="ECO:0007669"/>
    <property type="project" value="TreeGrafter"/>
</dbReference>
<feature type="signal peptide" evidence="1">
    <location>
        <begin position="1"/>
        <end position="24"/>
    </location>
</feature>
<dbReference type="PROSITE" id="PS50213">
    <property type="entry name" value="FAS1"/>
    <property type="match status" value="2"/>
</dbReference>
<keyword evidence="1" id="KW-0732">Signal</keyword>
<dbReference type="InterPro" id="IPR036378">
    <property type="entry name" value="FAS1_dom_sf"/>
</dbReference>
<dbReference type="InterPro" id="IPR000782">
    <property type="entry name" value="FAS1_domain"/>
</dbReference>
<dbReference type="EMBL" id="QFFJ01000001">
    <property type="protein sequence ID" value="RBL91383.1"/>
    <property type="molecule type" value="Genomic_DNA"/>
</dbReference>
<protein>
    <recommendedName>
        <fullName evidence="2">FAS1 domain-containing protein</fullName>
    </recommendedName>
</protein>
<sequence length="346" mass="38171">MTGKKRIIMKRYFHLLLLFLMAVACNKTDLAVSEERPSDIRAIGDFIRNNYDLSLLSAALQQTGLIDSLNTNGTLTVWAPDNAAFKALGVLKPGDFSKMNQDSLRASLRNLIQTERLFIPDIPTQMDNKYIAMGGGPLYISISAFGNNADNYRATVNGCYVYEAPKRNLSLRNGVLHLLKGVPKYFPQTAQDFLAADTSLSIFVTLMKKSGQWEALKNEGPYTVYAPQNNVFQQYGLTADSINRLDVKKYKPVAFSVYTLGLQPHHIFAGDLDILGAYNSRILLDGYGISPGGSINIWAPNGYSGYHSPGFIGYAGGVKGQDNLTSNAVVFRLNNIMLYPDSLLIK</sequence>
<feature type="domain" description="FAS1" evidence="2">
    <location>
        <begin position="40"/>
        <end position="183"/>
    </location>
</feature>
<gene>
    <name evidence="3" type="ORF">DF182_01820</name>
</gene>
<comment type="caution">
    <text evidence="3">The sequence shown here is derived from an EMBL/GenBank/DDBJ whole genome shotgun (WGS) entry which is preliminary data.</text>
</comment>
<evidence type="ECO:0000256" key="1">
    <source>
        <dbReference type="SAM" id="SignalP"/>
    </source>
</evidence>
<dbReference type="Gene3D" id="2.30.180.10">
    <property type="entry name" value="FAS1 domain"/>
    <property type="match status" value="2"/>
</dbReference>